<evidence type="ECO:0000313" key="2">
    <source>
        <dbReference type="EMBL" id="MCA9378960.1"/>
    </source>
</evidence>
<feature type="transmembrane region" description="Helical" evidence="1">
    <location>
        <begin position="136"/>
        <end position="154"/>
    </location>
</feature>
<protein>
    <submittedName>
        <fullName evidence="2">Uncharacterized protein</fullName>
    </submittedName>
</protein>
<feature type="transmembrane region" description="Helical" evidence="1">
    <location>
        <begin position="113"/>
        <end position="130"/>
    </location>
</feature>
<accession>A0A955I4W7</accession>
<dbReference type="Proteomes" id="UP000760819">
    <property type="component" value="Unassembled WGS sequence"/>
</dbReference>
<feature type="transmembrane region" description="Helical" evidence="1">
    <location>
        <begin position="70"/>
        <end position="92"/>
    </location>
</feature>
<comment type="caution">
    <text evidence="2">The sequence shown here is derived from an EMBL/GenBank/DDBJ whole genome shotgun (WGS) entry which is preliminary data.</text>
</comment>
<gene>
    <name evidence="2" type="ORF">KC640_00890</name>
</gene>
<reference evidence="2" key="1">
    <citation type="submission" date="2020-04" db="EMBL/GenBank/DDBJ databases">
        <authorList>
            <person name="Zhang T."/>
        </authorList>
    </citation>
    <scope>NUCLEOTIDE SEQUENCE</scope>
    <source>
        <strain evidence="2">HKST-UBA12</strain>
    </source>
</reference>
<keyword evidence="1" id="KW-0812">Transmembrane</keyword>
<reference evidence="2" key="2">
    <citation type="journal article" date="2021" name="Microbiome">
        <title>Successional dynamics and alternative stable states in a saline activated sludge microbial community over 9 years.</title>
        <authorList>
            <person name="Wang Y."/>
            <person name="Ye J."/>
            <person name="Ju F."/>
            <person name="Liu L."/>
            <person name="Boyd J.A."/>
            <person name="Deng Y."/>
            <person name="Parks D.H."/>
            <person name="Jiang X."/>
            <person name="Yin X."/>
            <person name="Woodcroft B.J."/>
            <person name="Tyson G.W."/>
            <person name="Hugenholtz P."/>
            <person name="Polz M.F."/>
            <person name="Zhang T."/>
        </authorList>
    </citation>
    <scope>NUCLEOTIDE SEQUENCE</scope>
    <source>
        <strain evidence="2">HKST-UBA12</strain>
    </source>
</reference>
<evidence type="ECO:0000256" key="1">
    <source>
        <dbReference type="SAM" id="Phobius"/>
    </source>
</evidence>
<organism evidence="2 3">
    <name type="scientific">Candidatus Dojkabacteria bacterium</name>
    <dbReference type="NCBI Taxonomy" id="2099670"/>
    <lineage>
        <taxon>Bacteria</taxon>
        <taxon>Candidatus Dojkabacteria</taxon>
    </lineage>
</organism>
<evidence type="ECO:0000313" key="3">
    <source>
        <dbReference type="Proteomes" id="UP000760819"/>
    </source>
</evidence>
<dbReference type="EMBL" id="JAGQLI010000045">
    <property type="protein sequence ID" value="MCA9378960.1"/>
    <property type="molecule type" value="Genomic_DNA"/>
</dbReference>
<name>A0A955I4W7_9BACT</name>
<dbReference type="AlphaFoldDB" id="A0A955I4W7"/>
<proteinExistence type="predicted"/>
<sequence>MRKLLIPLILAIFLIIISVYLVHTLNPFDTEATREIISAEKIRTVTDFGFLVQELMSKGLVWDYINLRNFSLVVGSIAAAYVSLFTFLHLIIDKLFFRKFYQQASLGMAIRRGVLSALAILGALVSQMYGLELYVAGLWLLLMLIIELVVWKFFQPEVDPETTQDKTTFKQGVGLLRDRLRVVGKSIRGIRKGKIEKAQPANDQ</sequence>
<keyword evidence="1" id="KW-1133">Transmembrane helix</keyword>
<keyword evidence="1" id="KW-0472">Membrane</keyword>